<keyword evidence="5" id="KW-1185">Reference proteome</keyword>
<name>A0A521DGY8_9BACT</name>
<organism evidence="4 5">
    <name type="scientific">Balnearium lithotrophicum</name>
    <dbReference type="NCBI Taxonomy" id="223788"/>
    <lineage>
        <taxon>Bacteria</taxon>
        <taxon>Pseudomonadati</taxon>
        <taxon>Aquificota</taxon>
        <taxon>Aquificia</taxon>
        <taxon>Desulfurobacteriales</taxon>
        <taxon>Desulfurobacteriaceae</taxon>
        <taxon>Balnearium</taxon>
    </lineage>
</organism>
<protein>
    <submittedName>
        <fullName evidence="4">ABC-2 type transport system ATP-binding protein/ribosome-dependent ATPase</fullName>
    </submittedName>
</protein>
<sequence length="618" mass="70049">MKVVECENLKVEYNRGRVVAVRDLSFSVNRGDIFVFIGPDGAGKSSVFKSVCGVLSYNGGRVRTFGVDPNNDREFSKVRDKLSFMPQGLGQNLYKRLSVEENVDFFASLYGIPKKERERRKELLLKITNLWEFRDREAGKLSGGMMQKLSLVCILIHMPELLILDEPTTGVDPLSRRDIWKFLYRFNEEGNTVLVSTSYLDEAERGTELLFMKDGSSLISGKYEDVVKTKEKVFIGRGGKFYEAYEELWRYTNTVRLKGKNLRFLLSEEQKNVLSDISKKYGVEFEEVKPELEDLFVEKVGLKRVHIPGTFKPKVSVPEDAIVVKGVVKKFGEFTAVDRVSFTVKKGEIFGLLGPNGAGKTTLIKTILGIYPPTEGEISVAGRKIDKNTKKIIGYMSQKFSLYSDLTVLENLIYWGNVYGVKPKDVRKIVRETAPLLGIEKYLNTITSSLPLGIKQRVALLSALLHSPAVLFLDEPTSGVDPAERDVFWQMIRELSVKFGVTALITTHYMDETEYCDRVLLMNRGRAVALGSPEELKREVEEKLGKPYLLYVENPFSAEEKLRSLGFKTVPFGRKVKVFTQKSSDLELLQSKGIDIRRIEPSTVSMEDVFVFKVENEV</sequence>
<dbReference type="SMART" id="SM00382">
    <property type="entry name" value="AAA"/>
    <property type="match status" value="2"/>
</dbReference>
<evidence type="ECO:0000313" key="5">
    <source>
        <dbReference type="Proteomes" id="UP000317315"/>
    </source>
</evidence>
<evidence type="ECO:0000259" key="3">
    <source>
        <dbReference type="PROSITE" id="PS50893"/>
    </source>
</evidence>
<evidence type="ECO:0000256" key="2">
    <source>
        <dbReference type="ARBA" id="ARBA00022840"/>
    </source>
</evidence>
<dbReference type="InterPro" id="IPR003439">
    <property type="entry name" value="ABC_transporter-like_ATP-bd"/>
</dbReference>
<evidence type="ECO:0000256" key="1">
    <source>
        <dbReference type="ARBA" id="ARBA00022741"/>
    </source>
</evidence>
<keyword evidence="2 4" id="KW-0067">ATP-binding</keyword>
<dbReference type="GO" id="GO:0016887">
    <property type="term" value="F:ATP hydrolysis activity"/>
    <property type="evidence" value="ECO:0007669"/>
    <property type="project" value="InterPro"/>
</dbReference>
<dbReference type="PROSITE" id="PS00211">
    <property type="entry name" value="ABC_TRANSPORTER_1"/>
    <property type="match status" value="1"/>
</dbReference>
<reference evidence="4 5" key="1">
    <citation type="submission" date="2017-05" db="EMBL/GenBank/DDBJ databases">
        <authorList>
            <person name="Varghese N."/>
            <person name="Submissions S."/>
        </authorList>
    </citation>
    <scope>NUCLEOTIDE SEQUENCE [LARGE SCALE GENOMIC DNA]</scope>
    <source>
        <strain evidence="4 5">DSM 16304</strain>
    </source>
</reference>
<accession>A0A521DGY8</accession>
<dbReference type="Pfam" id="PF00005">
    <property type="entry name" value="ABC_tran"/>
    <property type="match status" value="2"/>
</dbReference>
<dbReference type="PANTHER" id="PTHR43038">
    <property type="entry name" value="ATP-BINDING CASSETTE, SUB-FAMILY H, MEMBER 1"/>
    <property type="match status" value="1"/>
</dbReference>
<proteinExistence type="predicted"/>
<dbReference type="PANTHER" id="PTHR43038:SF3">
    <property type="entry name" value="ABC TRANSPORTER G FAMILY MEMBER 20 ISOFORM X1"/>
    <property type="match status" value="1"/>
</dbReference>
<dbReference type="OrthoDB" id="9805514at2"/>
<dbReference type="Gene3D" id="3.40.50.300">
    <property type="entry name" value="P-loop containing nucleotide triphosphate hydrolases"/>
    <property type="match status" value="2"/>
</dbReference>
<evidence type="ECO:0000313" key="4">
    <source>
        <dbReference type="EMBL" id="SMO70190.1"/>
    </source>
</evidence>
<dbReference type="InterPro" id="IPR027417">
    <property type="entry name" value="P-loop_NTPase"/>
</dbReference>
<feature type="domain" description="ABC transporter" evidence="3">
    <location>
        <begin position="322"/>
        <end position="549"/>
    </location>
</feature>
<dbReference type="EMBL" id="FXTM01000020">
    <property type="protein sequence ID" value="SMO70190.1"/>
    <property type="molecule type" value="Genomic_DNA"/>
</dbReference>
<gene>
    <name evidence="4" type="ORF">SAMN06269117_12022</name>
</gene>
<dbReference type="AlphaFoldDB" id="A0A521DGY8"/>
<dbReference type="SUPFAM" id="SSF52540">
    <property type="entry name" value="P-loop containing nucleoside triphosphate hydrolases"/>
    <property type="match status" value="2"/>
</dbReference>
<keyword evidence="1" id="KW-0547">Nucleotide-binding</keyword>
<dbReference type="GO" id="GO:0005524">
    <property type="term" value="F:ATP binding"/>
    <property type="evidence" value="ECO:0007669"/>
    <property type="project" value="UniProtKB-KW"/>
</dbReference>
<feature type="domain" description="ABC transporter" evidence="3">
    <location>
        <begin position="4"/>
        <end position="239"/>
    </location>
</feature>
<dbReference type="PROSITE" id="PS50893">
    <property type="entry name" value="ABC_TRANSPORTER_2"/>
    <property type="match status" value="2"/>
</dbReference>
<dbReference type="Proteomes" id="UP000317315">
    <property type="component" value="Unassembled WGS sequence"/>
</dbReference>
<dbReference type="InterPro" id="IPR017871">
    <property type="entry name" value="ABC_transporter-like_CS"/>
</dbReference>
<dbReference type="CDD" id="cd03230">
    <property type="entry name" value="ABC_DR_subfamily_A"/>
    <property type="match status" value="1"/>
</dbReference>
<dbReference type="RefSeq" id="WP_142935968.1">
    <property type="nucleotide sequence ID" value="NZ_FXTM01000020.1"/>
</dbReference>
<dbReference type="InterPro" id="IPR003593">
    <property type="entry name" value="AAA+_ATPase"/>
</dbReference>